<reference evidence="2 3" key="1">
    <citation type="submission" date="2020-03" db="EMBL/GenBank/DDBJ databases">
        <title>Assessment of the enzymatic potential of alkaline-tolerant lipase obtained from Bacillus luteus H11 (technogenic soil) for the bioremediation of saline soils contaminated with petroleum substances.</title>
        <authorList>
            <person name="Kalwasinska A."/>
        </authorList>
    </citation>
    <scope>NUCLEOTIDE SEQUENCE [LARGE SCALE GENOMIC DNA]</scope>
    <source>
        <strain evidence="2 3">H11</strain>
    </source>
</reference>
<evidence type="ECO:0000313" key="3">
    <source>
        <dbReference type="Proteomes" id="UP000752012"/>
    </source>
</evidence>
<feature type="transmembrane region" description="Helical" evidence="1">
    <location>
        <begin position="176"/>
        <end position="197"/>
    </location>
</feature>
<sequence length="282" mass="32652">MGRPLHRKKELIFRHIVSGTASLLLVYLFYLSYTSWGVELALWPDWGADHPFWRAWAHAAFILLFITLILSPIAVLWPPAARFLSWRREIGIWFAILSAGHGYAILDRWAQWDLAVLFGFQYVEEIGSYVLMRPEVGIMNIMGLIVAPMIILLAATSFDKSIQLLGVSTWKWLHRTLVHVIFYIVMLRGILYLFYFFQTTPPDWIPYPPIWFLYVFLGMGLTVVVLQAAAFTKKTLQNRNHQQQKSWVQIGFVLGVSFLYILPMLLLLVAVIYFDTIALEIL</sequence>
<evidence type="ECO:0008006" key="4">
    <source>
        <dbReference type="Google" id="ProtNLM"/>
    </source>
</evidence>
<evidence type="ECO:0000256" key="1">
    <source>
        <dbReference type="SAM" id="Phobius"/>
    </source>
</evidence>
<keyword evidence="3" id="KW-1185">Reference proteome</keyword>
<feature type="transmembrane region" description="Helical" evidence="1">
    <location>
        <begin position="209"/>
        <end position="231"/>
    </location>
</feature>
<dbReference type="AlphaFoldDB" id="A0A969PQ28"/>
<dbReference type="RefSeq" id="WP_168006055.1">
    <property type="nucleotide sequence ID" value="NZ_JAATHJ010000009.1"/>
</dbReference>
<comment type="caution">
    <text evidence="2">The sequence shown here is derived from an EMBL/GenBank/DDBJ whole genome shotgun (WGS) entry which is preliminary data.</text>
</comment>
<protein>
    <recommendedName>
        <fullName evidence="4">Ferric oxidoreductase domain-containing protein</fullName>
    </recommendedName>
</protein>
<proteinExistence type="predicted"/>
<feature type="transmembrane region" description="Helical" evidence="1">
    <location>
        <begin position="90"/>
        <end position="106"/>
    </location>
</feature>
<dbReference type="EMBL" id="JAATHJ010000009">
    <property type="protein sequence ID" value="NJP37470.1"/>
    <property type="molecule type" value="Genomic_DNA"/>
</dbReference>
<evidence type="ECO:0000313" key="2">
    <source>
        <dbReference type="EMBL" id="NJP37470.1"/>
    </source>
</evidence>
<feature type="transmembrane region" description="Helical" evidence="1">
    <location>
        <begin position="53"/>
        <end position="78"/>
    </location>
</feature>
<feature type="transmembrane region" description="Helical" evidence="1">
    <location>
        <begin position="252"/>
        <end position="274"/>
    </location>
</feature>
<name>A0A969PQ28_9BACI</name>
<feature type="transmembrane region" description="Helical" evidence="1">
    <location>
        <begin position="137"/>
        <end position="155"/>
    </location>
</feature>
<keyword evidence="1" id="KW-0472">Membrane</keyword>
<keyword evidence="1" id="KW-1133">Transmembrane helix</keyword>
<gene>
    <name evidence="2" type="ORF">HCN83_07705</name>
</gene>
<keyword evidence="1" id="KW-0812">Transmembrane</keyword>
<feature type="transmembrane region" description="Helical" evidence="1">
    <location>
        <begin position="12"/>
        <end position="33"/>
    </location>
</feature>
<dbReference type="Proteomes" id="UP000752012">
    <property type="component" value="Unassembled WGS sequence"/>
</dbReference>
<accession>A0A969PQ28</accession>
<organism evidence="2 3">
    <name type="scientific">Alkalicoccus luteus</name>
    <dbReference type="NCBI Taxonomy" id="1237094"/>
    <lineage>
        <taxon>Bacteria</taxon>
        <taxon>Bacillati</taxon>
        <taxon>Bacillota</taxon>
        <taxon>Bacilli</taxon>
        <taxon>Bacillales</taxon>
        <taxon>Bacillaceae</taxon>
        <taxon>Alkalicoccus</taxon>
    </lineage>
</organism>